<evidence type="ECO:0000256" key="1">
    <source>
        <dbReference type="SAM" id="MobiDB-lite"/>
    </source>
</evidence>
<feature type="region of interest" description="Disordered" evidence="1">
    <location>
        <begin position="38"/>
        <end position="75"/>
    </location>
</feature>
<organism evidence="2">
    <name type="scientific">uncultured bacterium Contigcl_1774</name>
    <dbReference type="NCBI Taxonomy" id="1393661"/>
    <lineage>
        <taxon>Bacteria</taxon>
        <taxon>environmental samples</taxon>
    </lineage>
</organism>
<dbReference type="EMBL" id="KC246869">
    <property type="protein sequence ID" value="AHF26146.1"/>
    <property type="molecule type" value="Genomic_DNA"/>
</dbReference>
<proteinExistence type="predicted"/>
<sequence length="75" mass="8341">MNKRSWLMKLIAFTAVFAMMLSPVGIFRNRTGYVTNTARAEETQVTEDTGDEEAGLPAEEGGEEEEAEEEEAARK</sequence>
<dbReference type="AlphaFoldDB" id="W0FMG5"/>
<evidence type="ECO:0000313" key="2">
    <source>
        <dbReference type="EMBL" id="AHF26146.1"/>
    </source>
</evidence>
<accession>W0FMG5</accession>
<feature type="non-terminal residue" evidence="2">
    <location>
        <position position="75"/>
    </location>
</feature>
<reference evidence="2" key="1">
    <citation type="journal article" date="2013" name="PLoS ONE">
        <title>Metagenomic insights into the carbohydrate-active enzymes carried by the microorganisms adhering to solid digesta in the rumen of cows.</title>
        <authorList>
            <person name="Wang L."/>
            <person name="Hatem A."/>
            <person name="Catalyurek U.V."/>
            <person name="Morrison M."/>
            <person name="Yu Z."/>
        </authorList>
    </citation>
    <scope>NUCLEOTIDE SEQUENCE</scope>
</reference>
<feature type="compositionally biased region" description="Acidic residues" evidence="1">
    <location>
        <begin position="44"/>
        <end position="75"/>
    </location>
</feature>
<protein>
    <submittedName>
        <fullName evidence="2">Uncharacterized protein</fullName>
    </submittedName>
</protein>
<name>W0FMG5_9BACT</name>